<feature type="compositionally biased region" description="Low complexity" evidence="1">
    <location>
        <begin position="2063"/>
        <end position="2073"/>
    </location>
</feature>
<feature type="compositionally biased region" description="Polar residues" evidence="1">
    <location>
        <begin position="872"/>
        <end position="890"/>
    </location>
</feature>
<protein>
    <submittedName>
        <fullName evidence="3">Uncharacterized protein</fullName>
    </submittedName>
</protein>
<feature type="compositionally biased region" description="Gly residues" evidence="1">
    <location>
        <begin position="1142"/>
        <end position="1151"/>
    </location>
</feature>
<dbReference type="PANTHER" id="PTHR13270:SF13">
    <property type="entry name" value="LIMPET, ISOFORM K"/>
    <property type="match status" value="1"/>
</dbReference>
<feature type="transmembrane region" description="Helical" evidence="2">
    <location>
        <begin position="186"/>
        <end position="207"/>
    </location>
</feature>
<feature type="region of interest" description="Disordered" evidence="1">
    <location>
        <begin position="3051"/>
        <end position="3094"/>
    </location>
</feature>
<feature type="compositionally biased region" description="Polar residues" evidence="1">
    <location>
        <begin position="834"/>
        <end position="845"/>
    </location>
</feature>
<evidence type="ECO:0000313" key="4">
    <source>
        <dbReference type="Proteomes" id="UP001054857"/>
    </source>
</evidence>
<feature type="compositionally biased region" description="Basic and acidic residues" evidence="1">
    <location>
        <begin position="2681"/>
        <end position="2693"/>
    </location>
</feature>
<evidence type="ECO:0000256" key="2">
    <source>
        <dbReference type="SAM" id="Phobius"/>
    </source>
</evidence>
<reference evidence="3 4" key="1">
    <citation type="journal article" date="2021" name="Sci. Rep.">
        <title>Genome sequencing of the multicellular alga Astrephomene provides insights into convergent evolution of germ-soma differentiation.</title>
        <authorList>
            <person name="Yamashita S."/>
            <person name="Yamamoto K."/>
            <person name="Matsuzaki R."/>
            <person name="Suzuki S."/>
            <person name="Yamaguchi H."/>
            <person name="Hirooka S."/>
            <person name="Minakuchi Y."/>
            <person name="Miyagishima S."/>
            <person name="Kawachi M."/>
            <person name="Toyoda A."/>
            <person name="Nozaki H."/>
        </authorList>
    </citation>
    <scope>NUCLEOTIDE SEQUENCE [LARGE SCALE GENOMIC DNA]</scope>
    <source>
        <strain evidence="3 4">NIES-4017</strain>
    </source>
</reference>
<feature type="transmembrane region" description="Helical" evidence="2">
    <location>
        <begin position="136"/>
        <end position="155"/>
    </location>
</feature>
<feature type="transmembrane region" description="Helical" evidence="2">
    <location>
        <begin position="105"/>
        <end position="124"/>
    </location>
</feature>
<feature type="region of interest" description="Disordered" evidence="1">
    <location>
        <begin position="2533"/>
        <end position="2559"/>
    </location>
</feature>
<keyword evidence="2" id="KW-1133">Transmembrane helix</keyword>
<proteinExistence type="predicted"/>
<feature type="compositionally biased region" description="Gly residues" evidence="1">
    <location>
        <begin position="1766"/>
        <end position="1778"/>
    </location>
</feature>
<feature type="region of interest" description="Disordered" evidence="1">
    <location>
        <begin position="1303"/>
        <end position="1326"/>
    </location>
</feature>
<keyword evidence="2" id="KW-0812">Transmembrane</keyword>
<feature type="region of interest" description="Disordered" evidence="1">
    <location>
        <begin position="2666"/>
        <end position="2717"/>
    </location>
</feature>
<feature type="region of interest" description="Disordered" evidence="1">
    <location>
        <begin position="1339"/>
        <end position="1370"/>
    </location>
</feature>
<feature type="compositionally biased region" description="Low complexity" evidence="1">
    <location>
        <begin position="823"/>
        <end position="833"/>
    </location>
</feature>
<feature type="compositionally biased region" description="Low complexity" evidence="1">
    <location>
        <begin position="3065"/>
        <end position="3092"/>
    </location>
</feature>
<feature type="compositionally biased region" description="Basic residues" evidence="1">
    <location>
        <begin position="720"/>
        <end position="739"/>
    </location>
</feature>
<comment type="caution">
    <text evidence="3">The sequence shown here is derived from an EMBL/GenBank/DDBJ whole genome shotgun (WGS) entry which is preliminary data.</text>
</comment>
<feature type="region of interest" description="Disordered" evidence="1">
    <location>
        <begin position="1137"/>
        <end position="1160"/>
    </location>
</feature>
<feature type="region of interest" description="Disordered" evidence="1">
    <location>
        <begin position="688"/>
        <end position="770"/>
    </location>
</feature>
<name>A0AAD3HM29_9CHLO</name>
<feature type="compositionally biased region" description="Low complexity" evidence="1">
    <location>
        <begin position="740"/>
        <end position="770"/>
    </location>
</feature>
<evidence type="ECO:0000256" key="1">
    <source>
        <dbReference type="SAM" id="MobiDB-lite"/>
    </source>
</evidence>
<feature type="compositionally biased region" description="Gly residues" evidence="1">
    <location>
        <begin position="807"/>
        <end position="822"/>
    </location>
</feature>
<feature type="region of interest" description="Disordered" evidence="1">
    <location>
        <begin position="988"/>
        <end position="1020"/>
    </location>
</feature>
<feature type="compositionally biased region" description="Low complexity" evidence="1">
    <location>
        <begin position="2752"/>
        <end position="2771"/>
    </location>
</feature>
<feature type="compositionally biased region" description="Low complexity" evidence="1">
    <location>
        <begin position="2666"/>
        <end position="2675"/>
    </location>
</feature>
<dbReference type="PANTHER" id="PTHR13270">
    <property type="entry name" value="PROTEIN C20ORF116-RELATED"/>
    <property type="match status" value="1"/>
</dbReference>
<feature type="compositionally biased region" description="Low complexity" evidence="1">
    <location>
        <begin position="1003"/>
        <end position="1020"/>
    </location>
</feature>
<feature type="compositionally biased region" description="Low complexity" evidence="1">
    <location>
        <begin position="1339"/>
        <end position="1350"/>
    </location>
</feature>
<feature type="region of interest" description="Disordered" evidence="1">
    <location>
        <begin position="594"/>
        <end position="650"/>
    </location>
</feature>
<feature type="region of interest" description="Disordered" evidence="1">
    <location>
        <begin position="436"/>
        <end position="458"/>
    </location>
</feature>
<organism evidence="3 4">
    <name type="scientific">Astrephomene gubernaculifera</name>
    <dbReference type="NCBI Taxonomy" id="47775"/>
    <lineage>
        <taxon>Eukaryota</taxon>
        <taxon>Viridiplantae</taxon>
        <taxon>Chlorophyta</taxon>
        <taxon>core chlorophytes</taxon>
        <taxon>Chlorophyceae</taxon>
        <taxon>CS clade</taxon>
        <taxon>Chlamydomonadales</taxon>
        <taxon>Astrephomenaceae</taxon>
        <taxon>Astrephomene</taxon>
    </lineage>
</organism>
<feature type="compositionally biased region" description="Basic and acidic residues" evidence="1">
    <location>
        <begin position="3172"/>
        <end position="3182"/>
    </location>
</feature>
<keyword evidence="4" id="KW-1185">Reference proteome</keyword>
<feature type="region of interest" description="Disordered" evidence="1">
    <location>
        <begin position="2752"/>
        <end position="2785"/>
    </location>
</feature>
<feature type="compositionally biased region" description="Low complexity" evidence="1">
    <location>
        <begin position="897"/>
        <end position="909"/>
    </location>
</feature>
<accession>A0AAD3HM29</accession>
<feature type="region of interest" description="Disordered" evidence="1">
    <location>
        <begin position="2807"/>
        <end position="2900"/>
    </location>
</feature>
<dbReference type="EMBL" id="BMAR01000010">
    <property type="protein sequence ID" value="GFR45591.1"/>
    <property type="molecule type" value="Genomic_DNA"/>
</dbReference>
<feature type="region of interest" description="Disordered" evidence="1">
    <location>
        <begin position="947"/>
        <end position="967"/>
    </location>
</feature>
<feature type="compositionally biased region" description="Polar residues" evidence="1">
    <location>
        <begin position="957"/>
        <end position="967"/>
    </location>
</feature>
<feature type="compositionally biased region" description="Low complexity" evidence="1">
    <location>
        <begin position="2851"/>
        <end position="2868"/>
    </location>
</feature>
<feature type="compositionally biased region" description="Low complexity" evidence="1">
    <location>
        <begin position="688"/>
        <end position="705"/>
    </location>
</feature>
<feature type="transmembrane region" description="Helical" evidence="2">
    <location>
        <begin position="219"/>
        <end position="238"/>
    </location>
</feature>
<feature type="region of interest" description="Disordered" evidence="1">
    <location>
        <begin position="3109"/>
        <end position="3182"/>
    </location>
</feature>
<feature type="region of interest" description="Disordered" evidence="1">
    <location>
        <begin position="2063"/>
        <end position="2095"/>
    </location>
</feature>
<evidence type="ECO:0000313" key="3">
    <source>
        <dbReference type="EMBL" id="GFR45591.1"/>
    </source>
</evidence>
<feature type="region of interest" description="Disordered" evidence="1">
    <location>
        <begin position="785"/>
        <end position="909"/>
    </location>
</feature>
<feature type="compositionally biased region" description="Polar residues" evidence="1">
    <location>
        <begin position="2879"/>
        <end position="2896"/>
    </location>
</feature>
<sequence length="3182" mass="321603">MRDVVVTARQNPRYSAQVLALQSAKIWLSSWIYLRRLAHEVLCVAEPDAFHRHLGILRLVVPRYPCFSQYKQRNTLFGGLLYLALRPHLVLASYALLSWHTVEELFTGLVVFTNALFCLITFLVPGFWRHPLVQRLLMEMPMLAYSILPLLALLVPGRQGVPSVLAEQIPHRPVHIMSFTMWAADFSTVAVGAGVCVACTIATMALLQQQQVPTNYQPSAVAVHLLLASLFALVWAAVRDGLLPLAALMRHCSGRRRWLMRRLGMSWSSHAAPGGSGRGVQPADKRDAALVATTGKVRSTKELMAGGEAPGSEGKGTVAVACCRQRRRHRTELPLVDSALLYDLGAVAAGPDAATAATMGDWAMIGTGKLVSLGDMGFTYPLQRLQQQQQHVPSYCLTLSPWARQKPSRVMSYLRAGAFPSSHAFLPWGSNPHHSSLQAQGPGCRKEEEPELGFGPRKDRGVVGVEGAMCMGSMAAAAAAQRPRRRFAASYPHGVLRIRIDGAYPEDLAPNWQEEVCSHFREMLPERCLVTGLVVRRGSIHVTVSFAQLPHARDDDGPPAAGPPAAAEAAAGAAGPVAEAAAGQAAAANAAAAAPDAPDEAAEGRPMLVSDGPGGSRGLSLPSLHHGRNPHDGEGRGGDDGTPSLTDDSPQVARLSAAPGAFGGATAPTATAAAASSAAAAATAAAAARGPPGSASSPSPSASPGSGSGSSFGGSSASRRGSRYPQRHHYYPPQHRQHYRPQQQQQQQHRHQQAQQQPQLQAQQQHPQLQQAATLLQESISNRMQRGGALSPHSHSPPSHGLEGTVWGAGIGGGGSTGGGGSAAMFGGARGSSNGQKQSDSTTVSGLRVLAAGGGSVDNPPRSVETPIPEAHTSSITSPLTWSSYHPSSQIHRRNTAAAGSSPLGSPSASQLLLSGGDLAHLAQLPPGVFSPPHCRRRITGVWRPDRLTTPACAGSSPVSTPGNSNNPLDLLDTVAVAAAAAAAAAAAPAPPASQPPEQHGPSASAAAAAAASDGDGAAAPSATAADAAADAATTASAEAATTAMGGAAAASAAASSGLLGAGGINGGYFPMRYTPMLSPAQQATLYGNTTTTTQSSLSNEMYLLCRGSTRTGGSIGTASMQVAQLLDGMQVRSHDAVTGGTARGQAGGSAAGAAAGATGGSSTPRLLSAVCQLEGSLPLQLRQVVGAGGGWAADEGPDSSWETEGLYMPPLQPTAGGVPPLASHSAAAAAAAQHVHQMQMLQLQQQLHTQQMQQQQHLQQQQQLQIQQQQQQLRRRPDEISPTAAAGAASGLWVLQDLLASTPESSPQQPQAQQLQPPHSVGSAAGLSPLQQILLGQSQIQSSSTAASPAPAPAPAPAQHYSPATAAGVAAPGTSPTMRLFWARASGSSINTTSNSSNLPGAAAGATGSRPTGLPVLANPGALPVRDVVVQPVLICKAPLIFAAAAGPLAASIPPAIPVAPTVLAGPHATAALAAVAPASITPPAAASAAPAATSATAPPSPAVSELQISLLCAPATVPELSVMLRYCGPASVFGQQIYLPVQLQLDSASPAVAAAVRLQAAAVERERRGDAGDTQAARDVTEDISMSSLARGLLPARATVRTALSELACPGVLYVELWHGPQLCSCLPVLLLPETASSWAHEICCLWQQQAEESEAAAAAATANDPAVQGTARSGAAAVLAAAHQLVEDLGGWLTYAAHKRYAEERAALAAAAAAAGAAVGGAAHGGLGGPVRPMQGVAAAESSSTRLSDAMPLSDDLLPSLQRGGGNRTEGGEGGAQLQHAAAAGSVAPAATVTAASTAAAAAGAMLPPQNAMSYGTASYGMAGGGGAGGGMVDCDRELFHDMMLQEGYNWLADCVEAGYCGLACALMDSLLAVGCTAVEVVRTCRSADGLPLMYAATLSGNPAMVHLVNQWSQLTAVDMGWIPVALHRPVMPAVTEDDAMSSSEGVAEGAAEEAGGVAAATETMEVTVDVEIDGEEGEDGSEDAPRVAAVAEQTVGLAVAAAAAAQCGSGAGNAVGGYGADLGDVLAFPALVSNASRRTSSSDVGNRVAILGGYISSTGSSSNDSYGTGVSAENAVQQPPDAPAAAAPRSESSSLPGVVAAGATSAGESASGNATVWAASWLHPSAAAARSASSAAGSAATAIAFAAACWGTRTATKLRAAMQGSPSLAQAAAAAVASTAAPAAVSATARRVLSACSYVASSLRGVAVAALHAALTSLAAAAMAARSARRGGGGSLGRTAGHTLVASGSASSSSAPLVMTSASSEVQASGVVLRAGVWALRMGEWVVSDLHLLALRAGTAMRLRRRAGADEEEAESRFLSYYQQSHAWVFSAWCWSMVPLYAASVTSQLLARQWRSLALSPLSNWMYIGCAVADALGATAAYRGRIEALSATMHLCHVVAKVFGIGGLLPYPSELKQLVCMDVLACATMCSLCEPVRLCVICPLRLLNFAVTAVLYCMYGSASVWEAVLLSASCHGLGVLLQHAVESHYRRGFAAAQASGGATAAADSDDGTGANGSVVLALAVAGAKWTDASGGGPKAGDETDGGGDSCSGSNCSNGGKAGETATAAEAAVVGSGIGSSGPPAAPEAAAAAEAAAAVVRLPSSSSLPADGFGCPGALPEADTVLGTASCACADAVSSNAVRTLRDVLSSSALVAAGNAAEDAAESRAVASSNPALDSRDGHETAHMDGPHGVGGNDAGSSSGGGSDSGGGAGASGLQLLEAVWESLEEESISSGIAAAWRQLQQERQQQALQPQQQQEGQAATATAMETGRTMSSPASSAVLCCQEPQQVTVEATLEVPVRAEEASGDSEQAPEADGVQQAAMAPQQPRLTPLEALQSAVPPPQQLPEQNPQQQQQPEQLPQLPLQPPHADPMQANSQAPMQPRTPEQSQAVDLEEEVEDLAGAGAAGQAGLSAGSMGAQVAAPRWRGLHRATLASSSEASSAVGSGNVEGAAAAALGCELRPSYSTAAATAAAAAAASAAAAIRPVAVPATPSAADGEMISPFASSTYTGPTGGSSANGDFTAPGPFGSGAGGSVVSNCNCQGDVSDRGTRGMRGRGSVSGCSIGTNSSSSVRYGSSGGSSSRSSGPRLWANRAAGWISSAFRRRSSRGKKDEHHQKLQPQQLGSEGSDLTKASVATPPTPSGRGFLRMRRIHSQEVPAAAAAGEGPRDRLVTTHW</sequence>
<feature type="region of interest" description="Disordered" evidence="1">
    <location>
        <begin position="1742"/>
        <end position="1782"/>
    </location>
</feature>
<keyword evidence="2" id="KW-0472">Membrane</keyword>
<feature type="compositionally biased region" description="Basic and acidic residues" evidence="1">
    <location>
        <begin position="629"/>
        <end position="639"/>
    </location>
</feature>
<feature type="compositionally biased region" description="Low complexity" evidence="1">
    <location>
        <begin position="1358"/>
        <end position="1370"/>
    </location>
</feature>
<feature type="compositionally biased region" description="Low complexity" evidence="1">
    <location>
        <begin position="791"/>
        <end position="800"/>
    </location>
</feature>
<feature type="compositionally biased region" description="Gly residues" evidence="1">
    <location>
        <begin position="2695"/>
        <end position="2717"/>
    </location>
</feature>
<feature type="compositionally biased region" description="Low complexity" evidence="1">
    <location>
        <begin position="1308"/>
        <end position="1319"/>
    </location>
</feature>
<feature type="transmembrane region" description="Helical" evidence="2">
    <location>
        <begin position="80"/>
        <end position="99"/>
    </location>
</feature>
<dbReference type="Proteomes" id="UP001054857">
    <property type="component" value="Unassembled WGS sequence"/>
</dbReference>
<gene>
    <name evidence="3" type="ORF">Agub_g6986</name>
</gene>